<dbReference type="GO" id="GO:0016301">
    <property type="term" value="F:kinase activity"/>
    <property type="evidence" value="ECO:0007669"/>
    <property type="project" value="UniProtKB-KW"/>
</dbReference>
<gene>
    <name evidence="1" type="ORF">GCM10008025_15070</name>
</gene>
<organism evidence="1 2">
    <name type="scientific">Ornithinibacillus halotolerans</name>
    <dbReference type="NCBI Taxonomy" id="1274357"/>
    <lineage>
        <taxon>Bacteria</taxon>
        <taxon>Bacillati</taxon>
        <taxon>Bacillota</taxon>
        <taxon>Bacilli</taxon>
        <taxon>Bacillales</taxon>
        <taxon>Bacillaceae</taxon>
        <taxon>Ornithinibacillus</taxon>
    </lineage>
</organism>
<accession>A0A916RW98</accession>
<dbReference type="Proteomes" id="UP000613512">
    <property type="component" value="Unassembled WGS sequence"/>
</dbReference>
<proteinExistence type="predicted"/>
<dbReference type="RefSeq" id="WP_188384059.1">
    <property type="nucleotide sequence ID" value="NZ_BMEY01000006.1"/>
</dbReference>
<evidence type="ECO:0000313" key="1">
    <source>
        <dbReference type="EMBL" id="GGA72253.1"/>
    </source>
</evidence>
<dbReference type="AlphaFoldDB" id="A0A916RW98"/>
<dbReference type="InterPro" id="IPR027417">
    <property type="entry name" value="P-loop_NTPase"/>
</dbReference>
<dbReference type="SUPFAM" id="SSF52540">
    <property type="entry name" value="P-loop containing nucleoside triphosphate hydrolases"/>
    <property type="match status" value="1"/>
</dbReference>
<keyword evidence="2" id="KW-1185">Reference proteome</keyword>
<reference evidence="1" key="1">
    <citation type="journal article" date="2014" name="Int. J. Syst. Evol. Microbiol.">
        <title>Complete genome sequence of Corynebacterium casei LMG S-19264T (=DSM 44701T), isolated from a smear-ripened cheese.</title>
        <authorList>
            <consortium name="US DOE Joint Genome Institute (JGI-PGF)"/>
            <person name="Walter F."/>
            <person name="Albersmeier A."/>
            <person name="Kalinowski J."/>
            <person name="Ruckert C."/>
        </authorList>
    </citation>
    <scope>NUCLEOTIDE SEQUENCE</scope>
    <source>
        <strain evidence="1">CGMCC 1.12408</strain>
    </source>
</reference>
<protein>
    <submittedName>
        <fullName evidence="1">Adenylate kinase</fullName>
    </submittedName>
</protein>
<reference evidence="1" key="2">
    <citation type="submission" date="2020-09" db="EMBL/GenBank/DDBJ databases">
        <authorList>
            <person name="Sun Q."/>
            <person name="Zhou Y."/>
        </authorList>
    </citation>
    <scope>NUCLEOTIDE SEQUENCE</scope>
    <source>
        <strain evidence="1">CGMCC 1.12408</strain>
    </source>
</reference>
<dbReference type="EMBL" id="BMEY01000006">
    <property type="protein sequence ID" value="GGA72253.1"/>
    <property type="molecule type" value="Genomic_DNA"/>
</dbReference>
<name>A0A916RW98_9BACI</name>
<keyword evidence="1" id="KW-0418">Kinase</keyword>
<dbReference type="Gene3D" id="3.40.50.300">
    <property type="entry name" value="P-loop containing nucleotide triphosphate hydrolases"/>
    <property type="match status" value="1"/>
</dbReference>
<comment type="caution">
    <text evidence="1">The sequence shown here is derived from an EMBL/GenBank/DDBJ whole genome shotgun (WGS) entry which is preliminary data.</text>
</comment>
<evidence type="ECO:0000313" key="2">
    <source>
        <dbReference type="Proteomes" id="UP000613512"/>
    </source>
</evidence>
<keyword evidence="1" id="KW-0808">Transferase</keyword>
<sequence>MVILISAVGSTGKTVMAQKLLEKYHIPYLSIDHLKMGIYRGYNNCGFTPLSSTEVIAEKLWPIIKGIIKTNIENNQHIILEGCYLLPQHLAELEKPYMEKVIPVYFGFSSNYIKTNFMSKILAFRDAVETRNYPEERTIAEIIQEHENFKQMCEKYDMRYFEINQDYEQEMNVIYSYFEIEKSRIEGLMIP</sequence>